<evidence type="ECO:0008006" key="3">
    <source>
        <dbReference type="Google" id="ProtNLM"/>
    </source>
</evidence>
<evidence type="ECO:0000313" key="1">
    <source>
        <dbReference type="EMBL" id="GEP69362.1"/>
    </source>
</evidence>
<sequence length="84" mass="8907">MESRTRTHPNAPDAPPLAFPLPAAARHAGISIRTLRYAIARGEIAVHRPSSRPVVLATDLQAWLEGAPADRAAAPRRPATGRAA</sequence>
<protein>
    <recommendedName>
        <fullName evidence="3">Helix-turn-helix domain-containing protein</fullName>
    </recommendedName>
</protein>
<comment type="caution">
    <text evidence="1">The sequence shown here is derived from an EMBL/GenBank/DDBJ whole genome shotgun (WGS) entry which is preliminary data.</text>
</comment>
<evidence type="ECO:0000313" key="2">
    <source>
        <dbReference type="Proteomes" id="UP000321798"/>
    </source>
</evidence>
<gene>
    <name evidence="1" type="ORF">CSO01_20770</name>
</gene>
<dbReference type="Proteomes" id="UP000321798">
    <property type="component" value="Unassembled WGS sequence"/>
</dbReference>
<name>A0A512PE01_9CELL</name>
<dbReference type="AlphaFoldDB" id="A0A512PE01"/>
<accession>A0A512PE01</accession>
<dbReference type="EMBL" id="BKAL01000007">
    <property type="protein sequence ID" value="GEP69362.1"/>
    <property type="molecule type" value="Genomic_DNA"/>
</dbReference>
<reference evidence="1 2" key="1">
    <citation type="submission" date="2019-07" db="EMBL/GenBank/DDBJ databases">
        <title>Whole genome shotgun sequence of Cellulomonas soli NBRC 109434.</title>
        <authorList>
            <person name="Hosoyama A."/>
            <person name="Uohara A."/>
            <person name="Ohji S."/>
            <person name="Ichikawa N."/>
        </authorList>
    </citation>
    <scope>NUCLEOTIDE SEQUENCE [LARGE SCALE GENOMIC DNA]</scope>
    <source>
        <strain evidence="1 2">NBRC 109434</strain>
    </source>
</reference>
<proteinExistence type="predicted"/>
<organism evidence="1 2">
    <name type="scientific">Cellulomonas soli</name>
    <dbReference type="NCBI Taxonomy" id="931535"/>
    <lineage>
        <taxon>Bacteria</taxon>
        <taxon>Bacillati</taxon>
        <taxon>Actinomycetota</taxon>
        <taxon>Actinomycetes</taxon>
        <taxon>Micrococcales</taxon>
        <taxon>Cellulomonadaceae</taxon>
        <taxon>Cellulomonas</taxon>
    </lineage>
</organism>
<keyword evidence="2" id="KW-1185">Reference proteome</keyword>